<name>T0M878_COLGC</name>
<dbReference type="EMBL" id="AMYD01000558">
    <property type="protein sequence ID" value="EQB57180.1"/>
    <property type="molecule type" value="Genomic_DNA"/>
</dbReference>
<dbReference type="AlphaFoldDB" id="T0M878"/>
<evidence type="ECO:0000313" key="2">
    <source>
        <dbReference type="Proteomes" id="UP000015530"/>
    </source>
</evidence>
<comment type="caution">
    <text evidence="1">The sequence shown here is derived from an EMBL/GenBank/DDBJ whole genome shotgun (WGS) entry which is preliminary data.</text>
</comment>
<gene>
    <name evidence="1" type="ORF">CGLO_02723</name>
</gene>
<dbReference type="Proteomes" id="UP000015530">
    <property type="component" value="Unassembled WGS sequence"/>
</dbReference>
<sequence length="140" mass="15536">MKSVPEHTSRWCNPITILALLLRKKKSKNEQVESIDTQAEDVSMRQIWGSATSFPVETADTPQPGGSVASCLGQQAVSPTLAVPNPRAEAHPWEINFDRNIKHSKILRLPEELLLEVMRAVATDDLYSQHFTVGMKESGV</sequence>
<proteinExistence type="predicted"/>
<organism evidence="1 2">
    <name type="scientific">Colletotrichum gloeosporioides (strain Cg-14)</name>
    <name type="common">Anthracnose fungus</name>
    <name type="synonym">Glomerella cingulata</name>
    <dbReference type="NCBI Taxonomy" id="1237896"/>
    <lineage>
        <taxon>Eukaryota</taxon>
        <taxon>Fungi</taxon>
        <taxon>Dikarya</taxon>
        <taxon>Ascomycota</taxon>
        <taxon>Pezizomycotina</taxon>
        <taxon>Sordariomycetes</taxon>
        <taxon>Hypocreomycetidae</taxon>
        <taxon>Glomerellales</taxon>
        <taxon>Glomerellaceae</taxon>
        <taxon>Colletotrichum</taxon>
        <taxon>Colletotrichum gloeosporioides species complex</taxon>
    </lineage>
</organism>
<dbReference type="HOGENOM" id="CLU_1835011_0_0_1"/>
<protein>
    <submittedName>
        <fullName evidence="1">Uncharacterized protein</fullName>
    </submittedName>
</protein>
<dbReference type="OrthoDB" id="3219396at2759"/>
<reference evidence="2" key="1">
    <citation type="journal article" date="2013" name="Mol. Plant Microbe Interact.">
        <title>Global aspects of pacC regulation of pathogenicity genes in Colletotrichum gloeosporioides as revealed by transcriptome analysis.</title>
        <authorList>
            <person name="Alkan N."/>
            <person name="Meng X."/>
            <person name="Friedlander G."/>
            <person name="Reuveni E."/>
            <person name="Sukno S."/>
            <person name="Sherman A."/>
            <person name="Thon M."/>
            <person name="Fluhr R."/>
            <person name="Prusky D."/>
        </authorList>
    </citation>
    <scope>NUCLEOTIDE SEQUENCE [LARGE SCALE GENOMIC DNA]</scope>
    <source>
        <strain evidence="2">Cg-14</strain>
    </source>
</reference>
<evidence type="ECO:0000313" key="1">
    <source>
        <dbReference type="EMBL" id="EQB57180.1"/>
    </source>
</evidence>
<accession>T0M878</accession>